<evidence type="ECO:0000313" key="2">
    <source>
        <dbReference type="EMBL" id="GMT02121.1"/>
    </source>
</evidence>
<dbReference type="EMBL" id="BTSX01000005">
    <property type="protein sequence ID" value="GMT02121.1"/>
    <property type="molecule type" value="Genomic_DNA"/>
</dbReference>
<feature type="domain" description="Protein kinase" evidence="1">
    <location>
        <begin position="28"/>
        <end position="223"/>
    </location>
</feature>
<dbReference type="GO" id="GO:0005524">
    <property type="term" value="F:ATP binding"/>
    <property type="evidence" value="ECO:0007669"/>
    <property type="project" value="InterPro"/>
</dbReference>
<dbReference type="GO" id="GO:0004714">
    <property type="term" value="F:transmembrane receptor protein tyrosine kinase activity"/>
    <property type="evidence" value="ECO:0007669"/>
    <property type="project" value="TreeGrafter"/>
</dbReference>
<keyword evidence="3" id="KW-1185">Reference proteome</keyword>
<dbReference type="Pfam" id="PF07714">
    <property type="entry name" value="PK_Tyr_Ser-Thr"/>
    <property type="match status" value="1"/>
</dbReference>
<gene>
    <name evidence="2" type="ORF">PENTCL1PPCAC_24295</name>
</gene>
<organism evidence="2 3">
    <name type="scientific">Pristionchus entomophagus</name>
    <dbReference type="NCBI Taxonomy" id="358040"/>
    <lineage>
        <taxon>Eukaryota</taxon>
        <taxon>Metazoa</taxon>
        <taxon>Ecdysozoa</taxon>
        <taxon>Nematoda</taxon>
        <taxon>Chromadorea</taxon>
        <taxon>Rhabditida</taxon>
        <taxon>Rhabditina</taxon>
        <taxon>Diplogasteromorpha</taxon>
        <taxon>Diplogasteroidea</taxon>
        <taxon>Neodiplogasteridae</taxon>
        <taxon>Pristionchus</taxon>
    </lineage>
</organism>
<comment type="caution">
    <text evidence="2">The sequence shown here is derived from an EMBL/GenBank/DDBJ whole genome shotgun (WGS) entry which is preliminary data.</text>
</comment>
<proteinExistence type="predicted"/>
<dbReference type="SUPFAM" id="SSF56112">
    <property type="entry name" value="Protein kinase-like (PK-like)"/>
    <property type="match status" value="1"/>
</dbReference>
<reference evidence="2" key="1">
    <citation type="submission" date="2023-10" db="EMBL/GenBank/DDBJ databases">
        <title>Genome assembly of Pristionchus species.</title>
        <authorList>
            <person name="Yoshida K."/>
            <person name="Sommer R.J."/>
        </authorList>
    </citation>
    <scope>NUCLEOTIDE SEQUENCE</scope>
    <source>
        <strain evidence="2">RS0144</strain>
    </source>
</reference>
<dbReference type="InterPro" id="IPR000719">
    <property type="entry name" value="Prot_kinase_dom"/>
</dbReference>
<dbReference type="GO" id="GO:0005886">
    <property type="term" value="C:plasma membrane"/>
    <property type="evidence" value="ECO:0007669"/>
    <property type="project" value="TreeGrafter"/>
</dbReference>
<feature type="non-terminal residue" evidence="2">
    <location>
        <position position="1"/>
    </location>
</feature>
<evidence type="ECO:0000313" key="3">
    <source>
        <dbReference type="Proteomes" id="UP001432027"/>
    </source>
</evidence>
<dbReference type="AlphaFoldDB" id="A0AAV5U6L3"/>
<dbReference type="PROSITE" id="PS50011">
    <property type="entry name" value="PROTEIN_KINASE_DOM"/>
    <property type="match status" value="1"/>
</dbReference>
<dbReference type="InterPro" id="IPR011009">
    <property type="entry name" value="Kinase-like_dom_sf"/>
</dbReference>
<dbReference type="Gene3D" id="1.10.510.10">
    <property type="entry name" value="Transferase(Phosphotransferase) domain 1"/>
    <property type="match status" value="1"/>
</dbReference>
<dbReference type="GO" id="GO:0007169">
    <property type="term" value="P:cell surface receptor protein tyrosine kinase signaling pathway"/>
    <property type="evidence" value="ECO:0007669"/>
    <property type="project" value="TreeGrafter"/>
</dbReference>
<dbReference type="InterPro" id="IPR001245">
    <property type="entry name" value="Ser-Thr/Tyr_kinase_cat_dom"/>
</dbReference>
<dbReference type="PRINTS" id="PR00109">
    <property type="entry name" value="TYRKINASE"/>
</dbReference>
<evidence type="ECO:0000259" key="1">
    <source>
        <dbReference type="PROSITE" id="PS50011"/>
    </source>
</evidence>
<dbReference type="PANTHER" id="PTHR24416">
    <property type="entry name" value="TYROSINE-PROTEIN KINASE RECEPTOR"/>
    <property type="match status" value="1"/>
</dbReference>
<name>A0AAV5U6L3_9BILA</name>
<dbReference type="InterPro" id="IPR050122">
    <property type="entry name" value="RTK"/>
</dbReference>
<feature type="non-terminal residue" evidence="2">
    <location>
        <position position="223"/>
    </location>
</feature>
<dbReference type="InterPro" id="IPR008266">
    <property type="entry name" value="Tyr_kinase_AS"/>
</dbReference>
<sequence length="223" mass="25068">ENSSKVVLTFSIEKNKGVFPWKIEFTAIRHGRILDAGKFGQVYDGTLFDREIVALKTINMTKLEDFMKEAEIARECYHPNVLQTIGICISLKCIITEFMKNGSLKSYIRSNFLSAEDRISVAQKIASGMSYLVSRDIVHRDLAARNVLVGETIDTIKIADFGLSRSLAISPYYTTHKDCFPKAHTAPEAFVLEGALWEVGKVTRASDVWSYGVVLWELYSNGE</sequence>
<dbReference type="PANTHER" id="PTHR24416:SF631">
    <property type="entry name" value="SERINE_THREONINE_TYROSINE KINASE 1"/>
    <property type="match status" value="1"/>
</dbReference>
<dbReference type="SMART" id="SM00219">
    <property type="entry name" value="TyrKc"/>
    <property type="match status" value="1"/>
</dbReference>
<dbReference type="PROSITE" id="PS00109">
    <property type="entry name" value="PROTEIN_KINASE_TYR"/>
    <property type="match status" value="1"/>
</dbReference>
<dbReference type="Proteomes" id="UP001432027">
    <property type="component" value="Unassembled WGS sequence"/>
</dbReference>
<dbReference type="GO" id="GO:0043235">
    <property type="term" value="C:receptor complex"/>
    <property type="evidence" value="ECO:0007669"/>
    <property type="project" value="TreeGrafter"/>
</dbReference>
<accession>A0AAV5U6L3</accession>
<protein>
    <recommendedName>
        <fullName evidence="1">Protein kinase domain-containing protein</fullName>
    </recommendedName>
</protein>
<dbReference type="InterPro" id="IPR020635">
    <property type="entry name" value="Tyr_kinase_cat_dom"/>
</dbReference>